<dbReference type="STRING" id="857293.CAAU_0231"/>
<gene>
    <name evidence="2" type="ORF">CAAU_0231</name>
</gene>
<dbReference type="SUPFAM" id="SSF55729">
    <property type="entry name" value="Acyl-CoA N-acyltransferases (Nat)"/>
    <property type="match status" value="1"/>
</dbReference>
<accession>G0V440</accession>
<dbReference type="InterPro" id="IPR016181">
    <property type="entry name" value="Acyl_CoA_acyltransferase"/>
</dbReference>
<dbReference type="InterPro" id="IPR000182">
    <property type="entry name" value="GNAT_dom"/>
</dbReference>
<evidence type="ECO:0000259" key="1">
    <source>
        <dbReference type="PROSITE" id="PS51186"/>
    </source>
</evidence>
<organism evidence="2 3">
    <name type="scientific">Caloramator australicus RC3</name>
    <dbReference type="NCBI Taxonomy" id="857293"/>
    <lineage>
        <taxon>Bacteria</taxon>
        <taxon>Bacillati</taxon>
        <taxon>Bacillota</taxon>
        <taxon>Clostridia</taxon>
        <taxon>Eubacteriales</taxon>
        <taxon>Clostridiaceae</taxon>
        <taxon>Caloramator</taxon>
    </lineage>
</organism>
<dbReference type="Proteomes" id="UP000007652">
    <property type="component" value="Unassembled WGS sequence"/>
</dbReference>
<dbReference type="EMBL" id="CAKP01000009">
    <property type="protein sequence ID" value="CCC57880.1"/>
    <property type="molecule type" value="Genomic_DNA"/>
</dbReference>
<evidence type="ECO:0000313" key="2">
    <source>
        <dbReference type="EMBL" id="CCC57880.1"/>
    </source>
</evidence>
<dbReference type="Pfam" id="PF00583">
    <property type="entry name" value="Acetyltransf_1"/>
    <property type="match status" value="1"/>
</dbReference>
<dbReference type="eggNOG" id="COG0456">
    <property type="taxonomic scope" value="Bacteria"/>
</dbReference>
<comment type="caution">
    <text evidence="2">The sequence shown here is derived from an EMBL/GenBank/DDBJ whole genome shotgun (WGS) entry which is preliminary data.</text>
</comment>
<dbReference type="GO" id="GO:0016747">
    <property type="term" value="F:acyltransferase activity, transferring groups other than amino-acyl groups"/>
    <property type="evidence" value="ECO:0007669"/>
    <property type="project" value="InterPro"/>
</dbReference>
<reference evidence="2 3" key="1">
    <citation type="journal article" date="2011" name="J. Bacteriol.">
        <title>Draft genome sequence of Caloramator australicus strain RC3T, a thermoanaerobe from the Great Artesian Basin of Australia.</title>
        <authorList>
            <person name="Ogg C.D."/>
            <person name="Patel B.K.C."/>
        </authorList>
    </citation>
    <scope>NUCLEOTIDE SEQUENCE [LARGE SCALE GENOMIC DNA]</scope>
    <source>
        <strain evidence="2 3">RC3</strain>
    </source>
</reference>
<dbReference type="PROSITE" id="PS51186">
    <property type="entry name" value="GNAT"/>
    <property type="match status" value="1"/>
</dbReference>
<protein>
    <submittedName>
        <fullName evidence="2">Putative WavS protein</fullName>
    </submittedName>
</protein>
<feature type="domain" description="N-acetyltransferase" evidence="1">
    <location>
        <begin position="97"/>
        <end position="257"/>
    </location>
</feature>
<evidence type="ECO:0000313" key="3">
    <source>
        <dbReference type="Proteomes" id="UP000007652"/>
    </source>
</evidence>
<proteinExistence type="predicted"/>
<keyword evidence="3" id="KW-1185">Reference proteome</keyword>
<sequence>MLQNKFEFKILEWDTNYFGIKSARVTLKEEINRNDWIKIRNFIVENDFVVIDNINNNPTNNLFISNLLGAFLTDINFQFEKKLNKELNKFYNFDEKIVIKNNLEYKKDIVDISRKSYKFSRFFNDPFLNKEKAKNIYCHWVESSFLKDDKYFLYYLENNEILGYILFKLDELNKKAIIELISVKVNHIGMNIGTKMINELEKYLITHHKYIDILQVGTQSNNTKAINFYVKNGFKVKELRSVYHYWPNFILNNIERVVNDEVAITNK</sequence>
<name>G0V440_9CLOT</name>
<dbReference type="AlphaFoldDB" id="G0V440"/>
<dbReference type="Gene3D" id="3.40.630.30">
    <property type="match status" value="1"/>
</dbReference>